<dbReference type="Gene3D" id="3.40.50.1820">
    <property type="entry name" value="alpha/beta hydrolase"/>
    <property type="match status" value="1"/>
</dbReference>
<dbReference type="Proteomes" id="UP000695022">
    <property type="component" value="Unplaced"/>
</dbReference>
<evidence type="ECO:0000256" key="1">
    <source>
        <dbReference type="ARBA" id="ARBA00006499"/>
    </source>
</evidence>
<dbReference type="GeneID" id="106810963"/>
<dbReference type="InterPro" id="IPR003140">
    <property type="entry name" value="PLipase/COase/thioEstase"/>
</dbReference>
<evidence type="ECO:0000313" key="5">
    <source>
        <dbReference type="Proteomes" id="UP000695022"/>
    </source>
</evidence>
<keyword evidence="5" id="KW-1185">Reference proteome</keyword>
<evidence type="ECO:0000313" key="6">
    <source>
        <dbReference type="RefSeq" id="XP_014669947.1"/>
    </source>
</evidence>
<proteinExistence type="inferred from homology"/>
<dbReference type="Pfam" id="PF02230">
    <property type="entry name" value="Abhydrolase_2"/>
    <property type="match status" value="1"/>
</dbReference>
<dbReference type="PANTHER" id="PTHR10655">
    <property type="entry name" value="LYSOPHOSPHOLIPASE-RELATED"/>
    <property type="match status" value="1"/>
</dbReference>
<evidence type="ECO:0000259" key="4">
    <source>
        <dbReference type="Pfam" id="PF02230"/>
    </source>
</evidence>
<dbReference type="InterPro" id="IPR029058">
    <property type="entry name" value="AB_hydrolase_fold"/>
</dbReference>
<dbReference type="InterPro" id="IPR050565">
    <property type="entry name" value="LYPA1-2/EST-like"/>
</dbReference>
<feature type="domain" description="Phospholipase/carboxylesterase/thioesterase" evidence="4">
    <location>
        <begin position="11"/>
        <end position="224"/>
    </location>
</feature>
<sequence>MAAPLKMLTASVIAQANPKLTGSIIFLHGSGDTGFGVREWVSDILNDTFAFSHIRVVFPTAPPREYRPMLGAVTTVWFDREKISNTVPDDPQSIRESSTLLTQLIESEVKTGIPKHRIILGGFSMGGSMAMHLAYGSHPDVAGVFALSSFLSKASAVYGSAAQNNVNPPLFQAHGLSDPLVLFDWGKETNDQMQKLGVENVLHTFPRLAHAMSAKELKLLKSWILSKLPDE</sequence>
<evidence type="ECO:0000256" key="3">
    <source>
        <dbReference type="ARBA" id="ARBA00022801"/>
    </source>
</evidence>
<reference evidence="6" key="1">
    <citation type="submission" date="2025-08" db="UniProtKB">
        <authorList>
            <consortium name="RefSeq"/>
        </authorList>
    </citation>
    <scope>IDENTIFICATION</scope>
</reference>
<dbReference type="PANTHER" id="PTHR10655:SF17">
    <property type="entry name" value="LYSOPHOSPHOLIPASE-LIKE PROTEIN 1"/>
    <property type="match status" value="1"/>
</dbReference>
<keyword evidence="3" id="KW-0378">Hydrolase</keyword>
<protein>
    <recommendedName>
        <fullName evidence="2">palmitoyl-protein hydrolase</fullName>
        <ecNumber evidence="2">3.1.2.22</ecNumber>
    </recommendedName>
</protein>
<gene>
    <name evidence="6" type="primary">LOC106810963</name>
</gene>
<evidence type="ECO:0000256" key="2">
    <source>
        <dbReference type="ARBA" id="ARBA00012423"/>
    </source>
</evidence>
<organism evidence="5 6">
    <name type="scientific">Priapulus caudatus</name>
    <name type="common">Priapulid worm</name>
    <dbReference type="NCBI Taxonomy" id="37621"/>
    <lineage>
        <taxon>Eukaryota</taxon>
        <taxon>Metazoa</taxon>
        <taxon>Ecdysozoa</taxon>
        <taxon>Scalidophora</taxon>
        <taxon>Priapulida</taxon>
        <taxon>Priapulimorpha</taxon>
        <taxon>Priapulimorphida</taxon>
        <taxon>Priapulidae</taxon>
        <taxon>Priapulus</taxon>
    </lineage>
</organism>
<accession>A0ABM1ECM6</accession>
<comment type="similarity">
    <text evidence="1">Belongs to the AB hydrolase superfamily. AB hydrolase 2 family.</text>
</comment>
<name>A0ABM1ECM6_PRICU</name>
<dbReference type="RefSeq" id="XP_014669947.1">
    <property type="nucleotide sequence ID" value="XM_014814461.1"/>
</dbReference>
<dbReference type="EC" id="3.1.2.22" evidence="2"/>
<dbReference type="SUPFAM" id="SSF53474">
    <property type="entry name" value="alpha/beta-Hydrolases"/>
    <property type="match status" value="1"/>
</dbReference>